<proteinExistence type="predicted"/>
<reference evidence="2 3" key="1">
    <citation type="submission" date="2013-05" db="EMBL/GenBank/DDBJ databases">
        <title>Drechslerella stenobrocha genome reveals carnivorous origination and mechanical trapping mechanism of predatory fungi.</title>
        <authorList>
            <person name="Liu X."/>
            <person name="Zhang W."/>
            <person name="Liu K."/>
        </authorList>
    </citation>
    <scope>NUCLEOTIDE SEQUENCE [LARGE SCALE GENOMIC DNA]</scope>
    <source>
        <strain evidence="2 3">248</strain>
    </source>
</reference>
<dbReference type="SUPFAM" id="SSF81383">
    <property type="entry name" value="F-box domain"/>
    <property type="match status" value="1"/>
</dbReference>
<feature type="compositionally biased region" description="Polar residues" evidence="1">
    <location>
        <begin position="59"/>
        <end position="77"/>
    </location>
</feature>
<name>W7I2L9_9PEZI</name>
<dbReference type="HOGENOM" id="CLU_533175_0_0_1"/>
<dbReference type="OrthoDB" id="5271168at2759"/>
<evidence type="ECO:0008006" key="4">
    <source>
        <dbReference type="Google" id="ProtNLM"/>
    </source>
</evidence>
<dbReference type="AlphaFoldDB" id="W7I2L9"/>
<feature type="region of interest" description="Disordered" evidence="1">
    <location>
        <begin position="145"/>
        <end position="169"/>
    </location>
</feature>
<dbReference type="InterPro" id="IPR036047">
    <property type="entry name" value="F-box-like_dom_sf"/>
</dbReference>
<evidence type="ECO:0000313" key="3">
    <source>
        <dbReference type="Proteomes" id="UP000024837"/>
    </source>
</evidence>
<protein>
    <recommendedName>
        <fullName evidence="4">F-box domain-containing protein</fullName>
    </recommendedName>
</protein>
<keyword evidence="3" id="KW-1185">Reference proteome</keyword>
<evidence type="ECO:0000256" key="1">
    <source>
        <dbReference type="SAM" id="MobiDB-lite"/>
    </source>
</evidence>
<dbReference type="Proteomes" id="UP000024837">
    <property type="component" value="Unassembled WGS sequence"/>
</dbReference>
<dbReference type="EMBL" id="KI966416">
    <property type="protein sequence ID" value="EWC46652.1"/>
    <property type="molecule type" value="Genomic_DNA"/>
</dbReference>
<feature type="compositionally biased region" description="Polar residues" evidence="1">
    <location>
        <begin position="152"/>
        <end position="167"/>
    </location>
</feature>
<evidence type="ECO:0000313" key="2">
    <source>
        <dbReference type="EMBL" id="EWC46652.1"/>
    </source>
</evidence>
<gene>
    <name evidence="2" type="ORF">DRE_04139</name>
</gene>
<organism evidence="2 3">
    <name type="scientific">Drechslerella stenobrocha 248</name>
    <dbReference type="NCBI Taxonomy" id="1043628"/>
    <lineage>
        <taxon>Eukaryota</taxon>
        <taxon>Fungi</taxon>
        <taxon>Dikarya</taxon>
        <taxon>Ascomycota</taxon>
        <taxon>Pezizomycotina</taxon>
        <taxon>Orbiliomycetes</taxon>
        <taxon>Orbiliales</taxon>
        <taxon>Orbiliaceae</taxon>
        <taxon>Drechslerella</taxon>
    </lineage>
</organism>
<feature type="region of interest" description="Disordered" evidence="1">
    <location>
        <begin position="55"/>
        <end position="77"/>
    </location>
</feature>
<accession>W7I2L9</accession>
<sequence length="429" mass="48932">MTASNFDRIPYLNAYPLETSFPYLTPDTALQASRTSSLDCARVVILGSLKANRLRGSPRQLSTQPNRPENASPRNSCTPAEQYLHHLLTSFVFQRLFLQHLSTYDLISLRQTSRFLRQTLDRERSLWRTINFSSPRHTFDPIIPSRGPPTPANQHQNGAHPSTTGECTSKPLRMSRIASNHIPGSPISPYHHMRVLILDNYRFPTAGPTCVEDTLYTLFSNDCVRRTLKLLSMRGVWNLSIFQAASYLRDWEIGIRGHFRRDLGWRYIDSIDSAGKNGDSWRTGFEIVDKKGQRVPREVWWADRGWALEVFRFASPRLFTRNHGGRRSRAIPAAVPGYLHLPAEQAEVGENGTPYYRSYEEFLVQLPLDTRIESNEGVVHAMRSAERIGVQIDVGMCKNLRGHNPSSGLGGPEFWAIAERRWEHLPPIQ</sequence>